<sequence length="380" mass="41344">MTPLRNTILFFVGDAPFFVSHRLNLVEGAIAAGYEAVVACPASPAVATIEACGARWVEWKIDRSGMAIMAEIRTFTSAFHIARSTAPAVIHAIALKCILHAGIASRILGIPIVGAVSGLGYVYTGATTRSKAMLRRLINRFMNLGLNRRDASFIFQNRDDARMVQFARLDKATIYMIGGSGVDLGAIPMHPHPADSTTIVGLPARLLRDKGVYEFVEAATQIRDRGHNARFILIGDPDPINPTSVTPAELDAWVADGAIEWRPYTRDIASMLAALHIVALPSYREGFPKTIIDASAAGRASVTSDVPGCRDAIIDGVTGLLSPAKDAAALANTLERLILDRDRCVAMGKAARQHAEAFFDIRDVTMRHLEIYRETENRRR</sequence>
<evidence type="ECO:0000259" key="1">
    <source>
        <dbReference type="Pfam" id="PF13477"/>
    </source>
</evidence>
<dbReference type="Gene3D" id="3.40.50.2000">
    <property type="entry name" value="Glycogen Phosphorylase B"/>
    <property type="match status" value="2"/>
</dbReference>
<dbReference type="GO" id="GO:0016757">
    <property type="term" value="F:glycosyltransferase activity"/>
    <property type="evidence" value="ECO:0007669"/>
    <property type="project" value="TreeGrafter"/>
</dbReference>
<dbReference type="CDD" id="cd03808">
    <property type="entry name" value="GT4_CapM-like"/>
    <property type="match status" value="1"/>
</dbReference>
<name>A0A142W258_9SPHN</name>
<dbReference type="STRING" id="1219058.AOA14_13565"/>
<reference evidence="2 3" key="2">
    <citation type="journal article" date="2016" name="Genome Announc.">
        <title>Complete Genome Sequence of Sphingopyxis terrae Strain 203-1 (NBRC 111660), a Polyethylene Glycol Degrader.</title>
        <authorList>
            <person name="Ohtsubo Y."/>
            <person name="Nonoyama S."/>
            <person name="Nagata Y."/>
            <person name="Numata M."/>
            <person name="Tsuchikane K."/>
            <person name="Hosoyama A."/>
            <person name="Yamazoe A."/>
            <person name="Tsuda M."/>
            <person name="Fujita N."/>
            <person name="Kawai F."/>
        </authorList>
    </citation>
    <scope>NUCLEOTIDE SEQUENCE [LARGE SCALE GENOMIC DNA]</scope>
    <source>
        <strain evidence="2 3">203-1</strain>
    </source>
</reference>
<organism evidence="2 3">
    <name type="scientific">Sphingopyxis terrae subsp. terrae NBRC 15098</name>
    <dbReference type="NCBI Taxonomy" id="1219058"/>
    <lineage>
        <taxon>Bacteria</taxon>
        <taxon>Pseudomonadati</taxon>
        <taxon>Pseudomonadota</taxon>
        <taxon>Alphaproteobacteria</taxon>
        <taxon>Sphingomonadales</taxon>
        <taxon>Sphingomonadaceae</taxon>
        <taxon>Sphingopyxis</taxon>
    </lineage>
</organism>
<accession>A0A142W258</accession>
<dbReference type="Proteomes" id="UP000076234">
    <property type="component" value="Chromosome"/>
</dbReference>
<evidence type="ECO:0000313" key="2">
    <source>
        <dbReference type="EMBL" id="AMU95637.1"/>
    </source>
</evidence>
<evidence type="ECO:0000313" key="3">
    <source>
        <dbReference type="Proteomes" id="UP000076234"/>
    </source>
</evidence>
<dbReference type="EMBL" id="CP013342">
    <property type="protein sequence ID" value="AMU95637.1"/>
    <property type="molecule type" value="Genomic_DNA"/>
</dbReference>
<dbReference type="PANTHER" id="PTHR12526:SF638">
    <property type="entry name" value="SPORE COAT PROTEIN SA"/>
    <property type="match status" value="1"/>
</dbReference>
<dbReference type="KEGG" id="ster:AOA14_13565"/>
<dbReference type="PANTHER" id="PTHR12526">
    <property type="entry name" value="GLYCOSYLTRANSFERASE"/>
    <property type="match status" value="1"/>
</dbReference>
<proteinExistence type="predicted"/>
<dbReference type="Pfam" id="PF13692">
    <property type="entry name" value="Glyco_trans_1_4"/>
    <property type="match status" value="1"/>
</dbReference>
<dbReference type="AlphaFoldDB" id="A0A142W258"/>
<protein>
    <recommendedName>
        <fullName evidence="1">Glycosyltransferase subfamily 4-like N-terminal domain-containing protein</fullName>
    </recommendedName>
</protein>
<dbReference type="InterPro" id="IPR028098">
    <property type="entry name" value="Glyco_trans_4-like_N"/>
</dbReference>
<dbReference type="Pfam" id="PF13477">
    <property type="entry name" value="Glyco_trans_4_2"/>
    <property type="match status" value="1"/>
</dbReference>
<gene>
    <name evidence="2" type="ORF">AOA14_13565</name>
</gene>
<dbReference type="SUPFAM" id="SSF53756">
    <property type="entry name" value="UDP-Glycosyltransferase/glycogen phosphorylase"/>
    <property type="match status" value="1"/>
</dbReference>
<feature type="domain" description="Glycosyltransferase subfamily 4-like N-terminal" evidence="1">
    <location>
        <begin position="8"/>
        <end position="140"/>
    </location>
</feature>
<reference evidence="3" key="1">
    <citation type="submission" date="2015-11" db="EMBL/GenBank/DDBJ databases">
        <title>Complete genome sequence of a polyethylene glycol-degrading strain Sphingopyxis terrae strain 203-1 (NBRC 15098).</title>
        <authorList>
            <person name="Yoshiyuki O."/>
            <person name="Shouta N."/>
            <person name="Nagata Y."/>
            <person name="Numata M."/>
            <person name="Tsuchikane K."/>
            <person name="Hosoyama A."/>
            <person name="Yamazoe A."/>
            <person name="Tsuda M."/>
            <person name="Fujita N."/>
            <person name="Kawai F."/>
        </authorList>
    </citation>
    <scope>NUCLEOTIDE SEQUENCE [LARGE SCALE GENOMIC DNA]</scope>
    <source>
        <strain evidence="3">203-1</strain>
    </source>
</reference>